<gene>
    <name evidence="2" type="ORF">PHATRDRAFT_43428</name>
</gene>
<dbReference type="eggNOG" id="ENOG502SCXT">
    <property type="taxonomic scope" value="Eukaryota"/>
</dbReference>
<name>B7FS75_PHATC</name>
<feature type="signal peptide" evidence="1">
    <location>
        <begin position="1"/>
        <end position="18"/>
    </location>
</feature>
<dbReference type="OrthoDB" id="44225at2759"/>
<feature type="chain" id="PRO_5002855261" evidence="1">
    <location>
        <begin position="19"/>
        <end position="106"/>
    </location>
</feature>
<dbReference type="InParanoid" id="B7FS75"/>
<dbReference type="HOGENOM" id="CLU_2228425_0_0_1"/>
<dbReference type="GeneID" id="7197151"/>
<evidence type="ECO:0000256" key="1">
    <source>
        <dbReference type="SAM" id="SignalP"/>
    </source>
</evidence>
<keyword evidence="3" id="KW-1185">Reference proteome</keyword>
<evidence type="ECO:0000313" key="2">
    <source>
        <dbReference type="EMBL" id="EEC50430.1"/>
    </source>
</evidence>
<dbReference type="PaxDb" id="2850-Phatr43428"/>
<accession>B7FS75</accession>
<dbReference type="EMBL" id="CM000606">
    <property type="protein sequence ID" value="EEC50430.1"/>
    <property type="molecule type" value="Genomic_DNA"/>
</dbReference>
<dbReference type="OMA" id="CRINAKQ"/>
<evidence type="ECO:0000313" key="3">
    <source>
        <dbReference type="Proteomes" id="UP000000759"/>
    </source>
</evidence>
<reference evidence="3" key="2">
    <citation type="submission" date="2008-08" db="EMBL/GenBank/DDBJ databases">
        <authorList>
            <consortium name="Diatom Consortium"/>
            <person name="Grigoriev I."/>
            <person name="Grimwood J."/>
            <person name="Kuo A."/>
            <person name="Otillar R.P."/>
            <person name="Salamov A."/>
            <person name="Detter J.C."/>
            <person name="Lindquist E."/>
            <person name="Shapiro H."/>
            <person name="Lucas S."/>
            <person name="Glavina del Rio T."/>
            <person name="Pitluck S."/>
            <person name="Rokhsar D."/>
            <person name="Bowler C."/>
        </authorList>
    </citation>
    <scope>GENOME REANNOTATION</scope>
    <source>
        <strain evidence="3">CCAP 1055/1</strain>
    </source>
</reference>
<proteinExistence type="predicted"/>
<sequence>MMSRVIAVLALLFLSVEAFSPVAFLPKTAGISATPLFACRSNAKKEKIKRNRENMRKFKTTGRKGTTRRKLLKKAQASKARQEESEFISKCFITVPAPNSEDDSKK</sequence>
<dbReference type="Proteomes" id="UP000000759">
    <property type="component" value="Chromosome 2"/>
</dbReference>
<dbReference type="RefSeq" id="XP_002177616.1">
    <property type="nucleotide sequence ID" value="XM_002177580.1"/>
</dbReference>
<dbReference type="KEGG" id="pti:PHATRDRAFT_43428"/>
<keyword evidence="1" id="KW-0732">Signal</keyword>
<protein>
    <submittedName>
        <fullName evidence="2">Uncharacterized protein</fullName>
    </submittedName>
</protein>
<dbReference type="AlphaFoldDB" id="B7FS75"/>
<organism evidence="2 3">
    <name type="scientific">Phaeodactylum tricornutum (strain CCAP 1055/1)</name>
    <dbReference type="NCBI Taxonomy" id="556484"/>
    <lineage>
        <taxon>Eukaryota</taxon>
        <taxon>Sar</taxon>
        <taxon>Stramenopiles</taxon>
        <taxon>Ochrophyta</taxon>
        <taxon>Bacillariophyta</taxon>
        <taxon>Bacillariophyceae</taxon>
        <taxon>Bacillariophycidae</taxon>
        <taxon>Naviculales</taxon>
        <taxon>Phaeodactylaceae</taxon>
        <taxon>Phaeodactylum</taxon>
    </lineage>
</organism>
<reference evidence="2 3" key="1">
    <citation type="journal article" date="2008" name="Nature">
        <title>The Phaeodactylum genome reveals the evolutionary history of diatom genomes.</title>
        <authorList>
            <person name="Bowler C."/>
            <person name="Allen A.E."/>
            <person name="Badger J.H."/>
            <person name="Grimwood J."/>
            <person name="Jabbari K."/>
            <person name="Kuo A."/>
            <person name="Maheswari U."/>
            <person name="Martens C."/>
            <person name="Maumus F."/>
            <person name="Otillar R.P."/>
            <person name="Rayko E."/>
            <person name="Salamov A."/>
            <person name="Vandepoele K."/>
            <person name="Beszteri B."/>
            <person name="Gruber A."/>
            <person name="Heijde M."/>
            <person name="Katinka M."/>
            <person name="Mock T."/>
            <person name="Valentin K."/>
            <person name="Verret F."/>
            <person name="Berges J.A."/>
            <person name="Brownlee C."/>
            <person name="Cadoret J.P."/>
            <person name="Chiovitti A."/>
            <person name="Choi C.J."/>
            <person name="Coesel S."/>
            <person name="De Martino A."/>
            <person name="Detter J.C."/>
            <person name="Durkin C."/>
            <person name="Falciatore A."/>
            <person name="Fournet J."/>
            <person name="Haruta M."/>
            <person name="Huysman M.J."/>
            <person name="Jenkins B.D."/>
            <person name="Jiroutova K."/>
            <person name="Jorgensen R.E."/>
            <person name="Joubert Y."/>
            <person name="Kaplan A."/>
            <person name="Kroger N."/>
            <person name="Kroth P.G."/>
            <person name="La Roche J."/>
            <person name="Lindquist E."/>
            <person name="Lommer M."/>
            <person name="Martin-Jezequel V."/>
            <person name="Lopez P.J."/>
            <person name="Lucas S."/>
            <person name="Mangogna M."/>
            <person name="McGinnis K."/>
            <person name="Medlin L.K."/>
            <person name="Montsant A."/>
            <person name="Oudot-Le Secq M.P."/>
            <person name="Napoli C."/>
            <person name="Obornik M."/>
            <person name="Parker M.S."/>
            <person name="Petit J.L."/>
            <person name="Porcel B.M."/>
            <person name="Poulsen N."/>
            <person name="Robison M."/>
            <person name="Rychlewski L."/>
            <person name="Rynearson T.A."/>
            <person name="Schmutz J."/>
            <person name="Shapiro H."/>
            <person name="Siaut M."/>
            <person name="Stanley M."/>
            <person name="Sussman M.R."/>
            <person name="Taylor A.R."/>
            <person name="Vardi A."/>
            <person name="von Dassow P."/>
            <person name="Vyverman W."/>
            <person name="Willis A."/>
            <person name="Wyrwicz L.S."/>
            <person name="Rokhsar D.S."/>
            <person name="Weissenbach J."/>
            <person name="Armbrust E.V."/>
            <person name="Green B.R."/>
            <person name="Van de Peer Y."/>
            <person name="Grigoriev I.V."/>
        </authorList>
    </citation>
    <scope>NUCLEOTIDE SEQUENCE [LARGE SCALE GENOMIC DNA]</scope>
    <source>
        <strain evidence="2 3">CCAP 1055/1</strain>
    </source>
</reference>